<reference evidence="6" key="1">
    <citation type="submission" date="2021-01" db="EMBL/GenBank/DDBJ databases">
        <title>Modified the classification status of verrucomicrobia.</title>
        <authorList>
            <person name="Feng X."/>
        </authorList>
    </citation>
    <scope>NUCLEOTIDE SEQUENCE</scope>
    <source>
        <strain evidence="6">KCTC 22201</strain>
    </source>
</reference>
<sequence length="261" mass="29001">MLHACMEATGPCGDELALFLDTHIGKLSVEQPRRIKGYAHCRMMRSKSDPADARMIAHYCATQKPRAWKRPSEGQLHLRAASRRRESLLAQHQAEKNRLEQTSDRFVRKDICAHLRHLETRITSIEKEIRSLTQADEKLAQTIKLLTTIGGIGVTSGTSILAEIPPIEDLEDARQLAAYAGVTPRHHQSGTSGSTHTPMSKNGSSRLRKALFYPAMSAMRYNPACKAFADRLRAKGKKSIVIIGAIMTKLLHLIFGVLRSG</sequence>
<accession>A0A934VHI0</accession>
<dbReference type="NCBIfam" id="NF033542">
    <property type="entry name" value="transpos_IS110"/>
    <property type="match status" value="1"/>
</dbReference>
<name>A0A934VHI0_9BACT</name>
<evidence type="ECO:0000259" key="5">
    <source>
        <dbReference type="Pfam" id="PF02371"/>
    </source>
</evidence>
<feature type="coiled-coil region" evidence="1">
    <location>
        <begin position="78"/>
        <end position="135"/>
    </location>
</feature>
<evidence type="ECO:0000256" key="2">
    <source>
        <dbReference type="SAM" id="MobiDB-lite"/>
    </source>
</evidence>
<evidence type="ECO:0000256" key="3">
    <source>
        <dbReference type="SAM" id="Phobius"/>
    </source>
</evidence>
<keyword evidence="3" id="KW-0812">Transmembrane</keyword>
<keyword evidence="7" id="KW-1185">Reference proteome</keyword>
<dbReference type="EMBL" id="JAENII010000048">
    <property type="protein sequence ID" value="MBK1829081.1"/>
    <property type="molecule type" value="Genomic_DNA"/>
</dbReference>
<protein>
    <submittedName>
        <fullName evidence="6">IS110 family transposase</fullName>
    </submittedName>
</protein>
<dbReference type="InterPro" id="IPR003346">
    <property type="entry name" value="Transposase_20"/>
</dbReference>
<dbReference type="Proteomes" id="UP000658278">
    <property type="component" value="Unassembled WGS sequence"/>
</dbReference>
<organism evidence="6 7">
    <name type="scientific">Haloferula rosea</name>
    <dbReference type="NCBI Taxonomy" id="490093"/>
    <lineage>
        <taxon>Bacteria</taxon>
        <taxon>Pseudomonadati</taxon>
        <taxon>Verrucomicrobiota</taxon>
        <taxon>Verrucomicrobiia</taxon>
        <taxon>Verrucomicrobiales</taxon>
        <taxon>Verrucomicrobiaceae</taxon>
        <taxon>Haloferula</taxon>
    </lineage>
</organism>
<dbReference type="InterPro" id="IPR047650">
    <property type="entry name" value="Transpos_IS110"/>
</dbReference>
<dbReference type="PANTHER" id="PTHR33055">
    <property type="entry name" value="TRANSPOSASE FOR INSERTION SEQUENCE ELEMENT IS1111A"/>
    <property type="match status" value="1"/>
</dbReference>
<dbReference type="Pfam" id="PF01548">
    <property type="entry name" value="DEDD_Tnp_IS110"/>
    <property type="match status" value="1"/>
</dbReference>
<feature type="region of interest" description="Disordered" evidence="2">
    <location>
        <begin position="184"/>
        <end position="203"/>
    </location>
</feature>
<dbReference type="GO" id="GO:0006313">
    <property type="term" value="P:DNA transposition"/>
    <property type="evidence" value="ECO:0007669"/>
    <property type="project" value="InterPro"/>
</dbReference>
<keyword evidence="1" id="KW-0175">Coiled coil</keyword>
<feature type="domain" description="Transposase IS116/IS110/IS902 C-terminal" evidence="5">
    <location>
        <begin position="144"/>
        <end position="228"/>
    </location>
</feature>
<dbReference type="GO" id="GO:0004803">
    <property type="term" value="F:transposase activity"/>
    <property type="evidence" value="ECO:0007669"/>
    <property type="project" value="InterPro"/>
</dbReference>
<comment type="caution">
    <text evidence="6">The sequence shown here is derived from an EMBL/GenBank/DDBJ whole genome shotgun (WGS) entry which is preliminary data.</text>
</comment>
<keyword evidence="3" id="KW-0472">Membrane</keyword>
<dbReference type="PANTHER" id="PTHR33055:SF3">
    <property type="entry name" value="PUTATIVE TRANSPOSASE FOR IS117-RELATED"/>
    <property type="match status" value="1"/>
</dbReference>
<dbReference type="InterPro" id="IPR002525">
    <property type="entry name" value="Transp_IS110-like_N"/>
</dbReference>
<evidence type="ECO:0000259" key="4">
    <source>
        <dbReference type="Pfam" id="PF01548"/>
    </source>
</evidence>
<dbReference type="GO" id="GO:0003677">
    <property type="term" value="F:DNA binding"/>
    <property type="evidence" value="ECO:0007669"/>
    <property type="project" value="InterPro"/>
</dbReference>
<feature type="compositionally biased region" description="Polar residues" evidence="2">
    <location>
        <begin position="189"/>
        <end position="203"/>
    </location>
</feature>
<evidence type="ECO:0000313" key="7">
    <source>
        <dbReference type="Proteomes" id="UP000658278"/>
    </source>
</evidence>
<dbReference type="RefSeq" id="WP_200283619.1">
    <property type="nucleotide sequence ID" value="NZ_JAENII010000048.1"/>
</dbReference>
<gene>
    <name evidence="6" type="ORF">JIN81_18765</name>
</gene>
<evidence type="ECO:0000256" key="1">
    <source>
        <dbReference type="SAM" id="Coils"/>
    </source>
</evidence>
<feature type="non-terminal residue" evidence="6">
    <location>
        <position position="261"/>
    </location>
</feature>
<dbReference type="Pfam" id="PF02371">
    <property type="entry name" value="Transposase_20"/>
    <property type="match status" value="1"/>
</dbReference>
<evidence type="ECO:0000313" key="6">
    <source>
        <dbReference type="EMBL" id="MBK1829081.1"/>
    </source>
</evidence>
<feature type="transmembrane region" description="Helical" evidence="3">
    <location>
        <begin position="240"/>
        <end position="258"/>
    </location>
</feature>
<feature type="domain" description="Transposase IS110-like N-terminal" evidence="4">
    <location>
        <begin position="3"/>
        <end position="102"/>
    </location>
</feature>
<proteinExistence type="predicted"/>
<keyword evidence="3" id="KW-1133">Transmembrane helix</keyword>
<dbReference type="AlphaFoldDB" id="A0A934VHI0"/>